<dbReference type="RefSeq" id="WP_068536775.1">
    <property type="nucleotide sequence ID" value="NZ_LVJH01000058.1"/>
</dbReference>
<accession>A0A168F8K2</accession>
<dbReference type="EMBL" id="LVJH01000058">
    <property type="protein sequence ID" value="OAB35964.1"/>
    <property type="molecule type" value="Genomic_DNA"/>
</dbReference>
<organism evidence="1 2">
    <name type="scientific">Paenibacillus glacialis</name>
    <dbReference type="NCBI Taxonomy" id="494026"/>
    <lineage>
        <taxon>Bacteria</taxon>
        <taxon>Bacillati</taxon>
        <taxon>Bacillota</taxon>
        <taxon>Bacilli</taxon>
        <taxon>Bacillales</taxon>
        <taxon>Paenibacillaceae</taxon>
        <taxon>Paenibacillus</taxon>
    </lineage>
</organism>
<proteinExistence type="predicted"/>
<sequence>MYDPTVYENLKVAFENTLYDLDNIDGTIHITNRMDRMEMSVMSREFAIQFVLAEHREITAEIALEASLQDLAAEILELPDENPACTLRLRFVMQIENVETQCSQIAQMLPQIWESSITPTQTLSYVYGQERTLFTDTIEVRFQRKINEDQMEDVPEVVDHVIQTLIGLKDLQ</sequence>
<reference evidence="1 2" key="1">
    <citation type="submission" date="2016-03" db="EMBL/GenBank/DDBJ databases">
        <title>Draft genome sequence of Paenibacillus glacialis DSM 22343.</title>
        <authorList>
            <person name="Shin S.-K."/>
            <person name="Yi H."/>
        </authorList>
    </citation>
    <scope>NUCLEOTIDE SEQUENCE [LARGE SCALE GENOMIC DNA]</scope>
    <source>
        <strain evidence="1 2">DSM 22343</strain>
    </source>
</reference>
<evidence type="ECO:0008006" key="3">
    <source>
        <dbReference type="Google" id="ProtNLM"/>
    </source>
</evidence>
<dbReference type="Proteomes" id="UP000076967">
    <property type="component" value="Unassembled WGS sequence"/>
</dbReference>
<name>A0A168F8K2_9BACL</name>
<dbReference type="OrthoDB" id="2964978at2"/>
<dbReference type="STRING" id="494026.PGLA_21300"/>
<gene>
    <name evidence="1" type="ORF">PGLA_21300</name>
</gene>
<keyword evidence="2" id="KW-1185">Reference proteome</keyword>
<comment type="caution">
    <text evidence="1">The sequence shown here is derived from an EMBL/GenBank/DDBJ whole genome shotgun (WGS) entry which is preliminary data.</text>
</comment>
<evidence type="ECO:0000313" key="2">
    <source>
        <dbReference type="Proteomes" id="UP000076967"/>
    </source>
</evidence>
<dbReference type="AlphaFoldDB" id="A0A168F8K2"/>
<protein>
    <recommendedName>
        <fullName evidence="3">Group-specific protein</fullName>
    </recommendedName>
</protein>
<evidence type="ECO:0000313" key="1">
    <source>
        <dbReference type="EMBL" id="OAB35964.1"/>
    </source>
</evidence>